<dbReference type="EMBL" id="CP014586">
    <property type="protein sequence ID" value="ANZ76805.1"/>
    <property type="molecule type" value="Genomic_DNA"/>
</dbReference>
<gene>
    <name evidence="2" type="primary">YLL007C</name>
    <name evidence="2" type="ORF">ATY40_BA7503805</name>
</gene>
<reference evidence="2 3" key="1">
    <citation type="submission" date="2016-02" db="EMBL/GenBank/DDBJ databases">
        <title>Comparative genomic and transcriptomic foundation for Pichia pastoris.</title>
        <authorList>
            <person name="Love K.R."/>
            <person name="Shah K.A."/>
            <person name="Whittaker C.A."/>
            <person name="Wu J."/>
            <person name="Bartlett M.C."/>
            <person name="Ma D."/>
            <person name="Leeson R.L."/>
            <person name="Priest M."/>
            <person name="Young S.K."/>
            <person name="Love J.C."/>
        </authorList>
    </citation>
    <scope>NUCLEOTIDE SEQUENCE [LARGE SCALE GENOMIC DNA]</scope>
    <source>
        <strain evidence="2 3">ATCC 28485</strain>
    </source>
</reference>
<dbReference type="Proteomes" id="UP000094565">
    <property type="component" value="Chromosome 3"/>
</dbReference>
<dbReference type="AlphaFoldDB" id="A0A1B2JG32"/>
<feature type="domain" description="PH" evidence="1">
    <location>
        <begin position="437"/>
        <end position="572"/>
    </location>
</feature>
<dbReference type="InterPro" id="IPR011993">
    <property type="entry name" value="PH-like_dom_sf"/>
</dbReference>
<sequence length="634" mass="73139">MTEGYRKINNNIKELLSQDSSSRLDETSSIQYSESLCQYLINSKDKTESINIVVVLLKVLDISPSSEKLTSLFTKDLLHYVLEITTQLTSPESVRSVVKLLIFFISGNIFKAYPVYRTLLDALIEKEQYTSSLAGMLPIHDSKLPATILDFYYKMLYIATESRIPELAMLYRNLKRGNFYTALLTLKYEQGMDMDAAFRYHELIRCSHKAELILFETKFQLKYDCHNFIFTLLLQSLNTSLNENGTPATKSEFVRAGFTDNPQKFILSKLSVLSALQFNNFLLSLNVAFKKTYFEQLMFSQDDRCFPIVEIGIISSDKLYQILNTDKYPSLKQHTISSELLYSNLMGLSLRIWKDSQADTSDLQVISVLLDYALVYIEQLISQNENYTIAIQTVHDLTYEELRTFQRNQIKMSHKRVWKEETHSVSKIIHKEVLEFIKEERFLQLSHGSWVYSENPIEAAANNKKPRSYFMILSPNIQSIIYKEYTDQLTYKPNIDSNGAVLDLSKISRIVAIPLQHEEVVPENSRLISLASRTFYERIDLISKQNQVIFTFYTSTKEASYTWSDGLKFLTNSTKDLSPDTRKQISDLQSLRESIQLLKLGKKESQQLSCSASDSAPSYDASRFDTLLTGFYYT</sequence>
<evidence type="ECO:0000259" key="1">
    <source>
        <dbReference type="Pfam" id="PF16457"/>
    </source>
</evidence>
<name>A0A1B2JG32_PICPA</name>
<dbReference type="Gene3D" id="2.30.29.30">
    <property type="entry name" value="Pleckstrin-homology domain (PH domain)/Phosphotyrosine-binding domain (PTB)"/>
    <property type="match status" value="1"/>
</dbReference>
<dbReference type="OrthoDB" id="28413at2759"/>
<dbReference type="InterPro" id="IPR001849">
    <property type="entry name" value="PH_domain"/>
</dbReference>
<evidence type="ECO:0000313" key="2">
    <source>
        <dbReference type="EMBL" id="ANZ76805.1"/>
    </source>
</evidence>
<dbReference type="Pfam" id="PF16457">
    <property type="entry name" value="PH_12"/>
    <property type="match status" value="1"/>
</dbReference>
<protein>
    <submittedName>
        <fullName evidence="2">BA75_03805T0</fullName>
    </submittedName>
</protein>
<keyword evidence="3" id="KW-1185">Reference proteome</keyword>
<evidence type="ECO:0000313" key="3">
    <source>
        <dbReference type="Proteomes" id="UP000094565"/>
    </source>
</evidence>
<accession>A0A1B2JG32</accession>
<proteinExistence type="predicted"/>
<organism evidence="2 3">
    <name type="scientific">Komagataella pastoris</name>
    <name type="common">Yeast</name>
    <name type="synonym">Pichia pastoris</name>
    <dbReference type="NCBI Taxonomy" id="4922"/>
    <lineage>
        <taxon>Eukaryota</taxon>
        <taxon>Fungi</taxon>
        <taxon>Dikarya</taxon>
        <taxon>Ascomycota</taxon>
        <taxon>Saccharomycotina</taxon>
        <taxon>Pichiomycetes</taxon>
        <taxon>Pichiales</taxon>
        <taxon>Pichiaceae</taxon>
        <taxon>Komagataella</taxon>
    </lineage>
</organism>